<evidence type="ECO:0000256" key="9">
    <source>
        <dbReference type="SAM" id="MobiDB-lite"/>
    </source>
</evidence>
<dbReference type="Proteomes" id="UP000195521">
    <property type="component" value="Unassembled WGS sequence"/>
</dbReference>
<evidence type="ECO:0000256" key="6">
    <source>
        <dbReference type="ARBA" id="ARBA00023315"/>
    </source>
</evidence>
<dbReference type="GO" id="GO:0016020">
    <property type="term" value="C:membrane"/>
    <property type="evidence" value="ECO:0007669"/>
    <property type="project" value="UniProtKB-SubCell"/>
</dbReference>
<evidence type="ECO:0000256" key="7">
    <source>
        <dbReference type="ARBA" id="ARBA00038298"/>
    </source>
</evidence>
<sequence length="592" mass="69233">MKNWLPLLVICLKLASLATLIYLKWTSQQLGEKRSSFLFFYFTSFILYAISSLSDPGYLTTCPLTYLKDDERNEFKKVLKEKNNQHKTERKLSLASSTTVDQISSSGSSSGSYSDSSSEELESLTIIHHAKENTIITEKGIRKNQKGGTTVCHNQRENNIVHQEDNCRICKNKKNITKFMNTVHGTADRKRDETKFEGFSKCSLLNKLNNGNSHITRDSMESVSVLHTTIERHNNGELDTKHYPSKSKWDTNPRVKSRDRGRDSEKKMQLLSLKSLKMRQKKKKKKKKQRNGMYRHKLLPLTESCHITHDNRRYHEAEPSPMYKTIQTKRIDKSEIIFSTDIEMKLSKIFRLRKSKVYQYGQQLTYCSLCNLVQILRSKHCHTCQKCVCTFDHHCPWMNNCIAENNRIAFLLYLFFEDINIFLALKELVHVIYKMLLCENGFMVFRLASNTLHYSLFPFHNNFLSQYLSLIFMLSKCINETTYENVMRFKNIPQLKNSKRNLTDSHSNILSYQQNLLIYFSNFFLPSWIFPQVLRSYVSNLMHPTSVPTQGHNGEIFWKPSQKSPVRGSPFFFSIFKMRRISSDPWPICFAS</sequence>
<evidence type="ECO:0000313" key="11">
    <source>
        <dbReference type="EMBL" id="GAW80390.1"/>
    </source>
</evidence>
<evidence type="ECO:0000259" key="10">
    <source>
        <dbReference type="Pfam" id="PF01529"/>
    </source>
</evidence>
<dbReference type="AlphaFoldDB" id="A0A1Y1JDR2"/>
<evidence type="ECO:0000256" key="1">
    <source>
        <dbReference type="ARBA" id="ARBA00004141"/>
    </source>
</evidence>
<dbReference type="OMA" id="IYHSYLC"/>
<dbReference type="GO" id="GO:0005783">
    <property type="term" value="C:endoplasmic reticulum"/>
    <property type="evidence" value="ECO:0007669"/>
    <property type="project" value="TreeGrafter"/>
</dbReference>
<dbReference type="EMBL" id="BDQF01000008">
    <property type="protein sequence ID" value="GAW80390.1"/>
    <property type="molecule type" value="Genomic_DNA"/>
</dbReference>
<evidence type="ECO:0000256" key="5">
    <source>
        <dbReference type="ARBA" id="ARBA00023136"/>
    </source>
</evidence>
<feature type="domain" description="Palmitoyltransferase DHHC" evidence="10">
    <location>
        <begin position="363"/>
        <end position="486"/>
    </location>
</feature>
<comment type="domain">
    <text evidence="8">The DHHC domain is required for palmitoyltransferase activity.</text>
</comment>
<dbReference type="EC" id="2.3.1.225" evidence="8"/>
<keyword evidence="3 8" id="KW-0812">Transmembrane</keyword>
<comment type="subcellular location">
    <subcellularLocation>
        <location evidence="1">Membrane</location>
        <topology evidence="1">Multi-pass membrane protein</topology>
    </subcellularLocation>
</comment>
<dbReference type="PROSITE" id="PS50216">
    <property type="entry name" value="DHHC"/>
    <property type="match status" value="1"/>
</dbReference>
<dbReference type="GO" id="GO:0005794">
    <property type="term" value="C:Golgi apparatus"/>
    <property type="evidence" value="ECO:0007669"/>
    <property type="project" value="TreeGrafter"/>
</dbReference>
<dbReference type="PANTHER" id="PTHR22883:SF23">
    <property type="entry name" value="PALMITOYLTRANSFERASE ZDHHC6"/>
    <property type="match status" value="1"/>
</dbReference>
<keyword evidence="4 8" id="KW-1133">Transmembrane helix</keyword>
<feature type="region of interest" description="Disordered" evidence="9">
    <location>
        <begin position="232"/>
        <end position="266"/>
    </location>
</feature>
<evidence type="ECO:0000256" key="8">
    <source>
        <dbReference type="RuleBase" id="RU079119"/>
    </source>
</evidence>
<dbReference type="Pfam" id="PF01529">
    <property type="entry name" value="DHHC"/>
    <property type="match status" value="1"/>
</dbReference>
<feature type="region of interest" description="Disordered" evidence="9">
    <location>
        <begin position="86"/>
        <end position="116"/>
    </location>
</feature>
<keyword evidence="6 8" id="KW-0012">Acyltransferase</keyword>
<comment type="caution">
    <text evidence="11">The sequence shown here is derived from an EMBL/GenBank/DDBJ whole genome shotgun (WGS) entry which is preliminary data.</text>
</comment>
<accession>A0A1Y1JDR2</accession>
<protein>
    <recommendedName>
        <fullName evidence="8">Palmitoyltransferase</fullName>
        <ecNumber evidence="8">2.3.1.225</ecNumber>
    </recommendedName>
</protein>
<keyword evidence="2 8" id="KW-0808">Transferase</keyword>
<dbReference type="PANTHER" id="PTHR22883">
    <property type="entry name" value="ZINC FINGER DHHC DOMAIN CONTAINING PROTEIN"/>
    <property type="match status" value="1"/>
</dbReference>
<dbReference type="GeneID" id="39747103"/>
<proteinExistence type="inferred from homology"/>
<dbReference type="OrthoDB" id="9909019at2759"/>
<organism evidence="11 12">
    <name type="scientific">Plasmodium gonderi</name>
    <dbReference type="NCBI Taxonomy" id="77519"/>
    <lineage>
        <taxon>Eukaryota</taxon>
        <taxon>Sar</taxon>
        <taxon>Alveolata</taxon>
        <taxon>Apicomplexa</taxon>
        <taxon>Aconoidasida</taxon>
        <taxon>Haemosporida</taxon>
        <taxon>Plasmodiidae</taxon>
        <taxon>Plasmodium</taxon>
        <taxon>Plasmodium (Plasmodium)</taxon>
    </lineage>
</organism>
<feature type="compositionally biased region" description="Low complexity" evidence="9">
    <location>
        <begin position="96"/>
        <end position="116"/>
    </location>
</feature>
<dbReference type="GO" id="GO:0006612">
    <property type="term" value="P:protein targeting to membrane"/>
    <property type="evidence" value="ECO:0007669"/>
    <property type="project" value="TreeGrafter"/>
</dbReference>
<dbReference type="GO" id="GO:0019706">
    <property type="term" value="F:protein-cysteine S-palmitoyltransferase activity"/>
    <property type="evidence" value="ECO:0007669"/>
    <property type="project" value="UniProtKB-EC"/>
</dbReference>
<gene>
    <name evidence="11" type="ORF">PGO_073050</name>
</gene>
<evidence type="ECO:0000313" key="12">
    <source>
        <dbReference type="Proteomes" id="UP000195521"/>
    </source>
</evidence>
<keyword evidence="12" id="KW-1185">Reference proteome</keyword>
<feature type="transmembrane region" description="Helical" evidence="8">
    <location>
        <begin position="6"/>
        <end position="25"/>
    </location>
</feature>
<comment type="catalytic activity">
    <reaction evidence="8">
        <text>L-cysteinyl-[protein] + hexadecanoyl-CoA = S-hexadecanoyl-L-cysteinyl-[protein] + CoA</text>
        <dbReference type="Rhea" id="RHEA:36683"/>
        <dbReference type="Rhea" id="RHEA-COMP:10131"/>
        <dbReference type="Rhea" id="RHEA-COMP:11032"/>
        <dbReference type="ChEBI" id="CHEBI:29950"/>
        <dbReference type="ChEBI" id="CHEBI:57287"/>
        <dbReference type="ChEBI" id="CHEBI:57379"/>
        <dbReference type="ChEBI" id="CHEBI:74151"/>
        <dbReference type="EC" id="2.3.1.225"/>
    </reaction>
</comment>
<dbReference type="InterPro" id="IPR039859">
    <property type="entry name" value="PFA4/ZDH16/20/ERF2-like"/>
</dbReference>
<evidence type="ECO:0000256" key="3">
    <source>
        <dbReference type="ARBA" id="ARBA00022692"/>
    </source>
</evidence>
<feature type="transmembrane region" description="Helical" evidence="8">
    <location>
        <begin position="37"/>
        <end position="54"/>
    </location>
</feature>
<name>A0A1Y1JDR2_PLAGO</name>
<dbReference type="InterPro" id="IPR001594">
    <property type="entry name" value="Palmitoyltrfase_DHHC"/>
</dbReference>
<comment type="similarity">
    <text evidence="7">Belongs to the DHHC palmitoyltransferase family. PFA5 subfamily.</text>
</comment>
<evidence type="ECO:0000256" key="4">
    <source>
        <dbReference type="ARBA" id="ARBA00022989"/>
    </source>
</evidence>
<evidence type="ECO:0000256" key="2">
    <source>
        <dbReference type="ARBA" id="ARBA00022679"/>
    </source>
</evidence>
<dbReference type="RefSeq" id="XP_028542979.1">
    <property type="nucleotide sequence ID" value="XM_028687178.1"/>
</dbReference>
<reference evidence="12" key="1">
    <citation type="submission" date="2017-04" db="EMBL/GenBank/DDBJ databases">
        <title>Plasmodium gonderi genome.</title>
        <authorList>
            <person name="Arisue N."/>
            <person name="Honma H."/>
            <person name="Kawai S."/>
            <person name="Tougan T."/>
            <person name="Tanabe K."/>
            <person name="Horii T."/>
        </authorList>
    </citation>
    <scope>NUCLEOTIDE SEQUENCE [LARGE SCALE GENOMIC DNA]</scope>
    <source>
        <strain evidence="12">ATCC 30045</strain>
    </source>
</reference>
<keyword evidence="5 8" id="KW-0472">Membrane</keyword>